<evidence type="ECO:0000313" key="2">
    <source>
        <dbReference type="EMBL" id="OHV20158.1"/>
    </source>
</evidence>
<proteinExistence type="predicted"/>
<feature type="transmembrane region" description="Helical" evidence="1">
    <location>
        <begin position="26"/>
        <end position="44"/>
    </location>
</feature>
<protein>
    <submittedName>
        <fullName evidence="2">Uncharacterized protein</fullName>
    </submittedName>
</protein>
<name>A0A1S1PBE2_9ACTN</name>
<dbReference type="Proteomes" id="UP000179769">
    <property type="component" value="Unassembled WGS sequence"/>
</dbReference>
<gene>
    <name evidence="2" type="ORF">BBK14_28365</name>
</gene>
<comment type="caution">
    <text evidence="2">The sequence shown here is derived from an EMBL/GenBank/DDBJ whole genome shotgun (WGS) entry which is preliminary data.</text>
</comment>
<dbReference type="AlphaFoldDB" id="A0A1S1PBE2"/>
<keyword evidence="1" id="KW-1133">Transmembrane helix</keyword>
<evidence type="ECO:0000313" key="3">
    <source>
        <dbReference type="Proteomes" id="UP000179769"/>
    </source>
</evidence>
<dbReference type="EMBL" id="MAXA01000270">
    <property type="protein sequence ID" value="OHV20158.1"/>
    <property type="molecule type" value="Genomic_DNA"/>
</dbReference>
<dbReference type="RefSeq" id="WP_071066943.1">
    <property type="nucleotide sequence ID" value="NZ_MAXA01000270.1"/>
</dbReference>
<reference evidence="3" key="1">
    <citation type="submission" date="2016-07" db="EMBL/GenBank/DDBJ databases">
        <title>Frankia sp. NRRL B-16219 Genome sequencing.</title>
        <authorList>
            <person name="Ghodhbane-Gtari F."/>
            <person name="Swanson E."/>
            <person name="Gueddou A."/>
            <person name="Louati M."/>
            <person name="Nouioui I."/>
            <person name="Hezbri K."/>
            <person name="Abebe-Akele F."/>
            <person name="Simpson S."/>
            <person name="Morris K."/>
            <person name="Thomas K."/>
            <person name="Gtari M."/>
            <person name="Tisa L.S."/>
        </authorList>
    </citation>
    <scope>NUCLEOTIDE SEQUENCE [LARGE SCALE GENOMIC DNA]</scope>
    <source>
        <strain evidence="3">NRRL B-16219</strain>
    </source>
</reference>
<evidence type="ECO:0000256" key="1">
    <source>
        <dbReference type="SAM" id="Phobius"/>
    </source>
</evidence>
<keyword evidence="1" id="KW-0812">Transmembrane</keyword>
<keyword evidence="3" id="KW-1185">Reference proteome</keyword>
<organism evidence="2 3">
    <name type="scientific">Parafrankia soli</name>
    <dbReference type="NCBI Taxonomy" id="2599596"/>
    <lineage>
        <taxon>Bacteria</taxon>
        <taxon>Bacillati</taxon>
        <taxon>Actinomycetota</taxon>
        <taxon>Actinomycetes</taxon>
        <taxon>Frankiales</taxon>
        <taxon>Frankiaceae</taxon>
        <taxon>Parafrankia</taxon>
    </lineage>
</organism>
<feature type="transmembrane region" description="Helical" evidence="1">
    <location>
        <begin position="80"/>
        <end position="102"/>
    </location>
</feature>
<feature type="transmembrane region" description="Helical" evidence="1">
    <location>
        <begin position="56"/>
        <end position="74"/>
    </location>
</feature>
<accession>A0A1S1PBE2</accession>
<keyword evidence="1" id="KW-0472">Membrane</keyword>
<sequence>MLTLSVTRRANAQVTARIGVLEPHRVWFGLAVPIALVASVGLALRQPAGHRRRRAVHGAIVAGLAASDMAIWVLGGGFFWPVWSLLALIGSFVAHAWVAALAPSARGTRPAALTAGK</sequence>